<accession>A0A9D5CUB6</accession>
<evidence type="ECO:0000256" key="1">
    <source>
        <dbReference type="SAM" id="MobiDB-lite"/>
    </source>
</evidence>
<protein>
    <submittedName>
        <fullName evidence="2">Uncharacterized protein</fullName>
    </submittedName>
</protein>
<gene>
    <name evidence="2" type="ORF">J5N97_015240</name>
</gene>
<feature type="region of interest" description="Disordered" evidence="1">
    <location>
        <begin position="52"/>
        <end position="160"/>
    </location>
</feature>
<organism evidence="2 3">
    <name type="scientific">Dioscorea zingiberensis</name>
    <dbReference type="NCBI Taxonomy" id="325984"/>
    <lineage>
        <taxon>Eukaryota</taxon>
        <taxon>Viridiplantae</taxon>
        <taxon>Streptophyta</taxon>
        <taxon>Embryophyta</taxon>
        <taxon>Tracheophyta</taxon>
        <taxon>Spermatophyta</taxon>
        <taxon>Magnoliopsida</taxon>
        <taxon>Liliopsida</taxon>
        <taxon>Dioscoreales</taxon>
        <taxon>Dioscoreaceae</taxon>
        <taxon>Dioscorea</taxon>
    </lineage>
</organism>
<dbReference type="Proteomes" id="UP001085076">
    <property type="component" value="Miscellaneous, Linkage group lg03"/>
</dbReference>
<dbReference type="AlphaFoldDB" id="A0A9D5CUB6"/>
<keyword evidence="3" id="KW-1185">Reference proteome</keyword>
<evidence type="ECO:0000313" key="2">
    <source>
        <dbReference type="EMBL" id="KAJ0979766.1"/>
    </source>
</evidence>
<sequence length="262" mass="28959">MTALTTGRQPGMWIWIIQRLISDTFTHRSNYGRTFNPGLERDVWHYRGDGRVGRGRGTSKGQLGHIVSHQNSELVPASRSSRESSLRGRGGGYRHVAKESRLDSNPDFGFQHEDEEQPDRAQELGMELLSSVPLGKKRTGIQSSATDTPRNIGSTENDQLNHDHQALVLYVSENLDYSRDQDHRDAEFLDAEEPPDPGDASFSGTGARLEEGEPPDPGDSMQLDKAQFLGSESYGSKITAADGNHVQKKGRIEMAAKNLSSQ</sequence>
<proteinExistence type="predicted"/>
<dbReference type="EMBL" id="JAGGNH010000003">
    <property type="protein sequence ID" value="KAJ0979766.1"/>
    <property type="molecule type" value="Genomic_DNA"/>
</dbReference>
<comment type="caution">
    <text evidence="2">The sequence shown here is derived from an EMBL/GenBank/DDBJ whole genome shotgun (WGS) entry which is preliminary data.</text>
</comment>
<feature type="compositionally biased region" description="Polar residues" evidence="1">
    <location>
        <begin position="140"/>
        <end position="158"/>
    </location>
</feature>
<reference evidence="2" key="1">
    <citation type="submission" date="2021-03" db="EMBL/GenBank/DDBJ databases">
        <authorList>
            <person name="Li Z."/>
            <person name="Yang C."/>
        </authorList>
    </citation>
    <scope>NUCLEOTIDE SEQUENCE</scope>
    <source>
        <strain evidence="2">Dzin_1.0</strain>
        <tissue evidence="2">Leaf</tissue>
    </source>
</reference>
<feature type="region of interest" description="Disordered" evidence="1">
    <location>
        <begin position="189"/>
        <end position="230"/>
    </location>
</feature>
<name>A0A9D5CUB6_9LILI</name>
<evidence type="ECO:0000313" key="3">
    <source>
        <dbReference type="Proteomes" id="UP001085076"/>
    </source>
</evidence>
<reference evidence="2" key="2">
    <citation type="journal article" date="2022" name="Hortic Res">
        <title>The genome of Dioscorea zingiberensis sheds light on the biosynthesis, origin and evolution of the medicinally important diosgenin saponins.</title>
        <authorList>
            <person name="Li Y."/>
            <person name="Tan C."/>
            <person name="Li Z."/>
            <person name="Guo J."/>
            <person name="Li S."/>
            <person name="Chen X."/>
            <person name="Wang C."/>
            <person name="Dai X."/>
            <person name="Yang H."/>
            <person name="Song W."/>
            <person name="Hou L."/>
            <person name="Xu J."/>
            <person name="Tong Z."/>
            <person name="Xu A."/>
            <person name="Yuan X."/>
            <person name="Wang W."/>
            <person name="Yang Q."/>
            <person name="Chen L."/>
            <person name="Sun Z."/>
            <person name="Wang K."/>
            <person name="Pan B."/>
            <person name="Chen J."/>
            <person name="Bao Y."/>
            <person name="Liu F."/>
            <person name="Qi X."/>
            <person name="Gang D.R."/>
            <person name="Wen J."/>
            <person name="Li J."/>
        </authorList>
    </citation>
    <scope>NUCLEOTIDE SEQUENCE</scope>
    <source>
        <strain evidence="2">Dzin_1.0</strain>
    </source>
</reference>